<sequence>MSTESTFKQRMKSVSLILACGTALFSDGYGNGVIGSVNTLIKRSYPGQVPANYSTTLSSVVFVGNVLGMLVFGYFSDKIGRKTGMMVAAGLVAFFSALSAASSGAHGSVRGLISMLIVCRFFLGIGIGAEYPTGSVSASEQTEGKHIAKNAQHRWFALATNCAIDTAFCVAAFVPLVMFWIFGNKHLRAAWRLSLGLGFFPAAAVFVWRWSMEEPDLYKKNSMKRVTVPYKLVLKRYGMQLAAISLTWFIYDFITYPFGIYSSPIVDTITGGDSSLTTVFGWNVVINLFYMPGTIIGAFVVDYLGPKWTMITGLLFQALIGFIMSGAYNQLTTHIAGFAVVYGIFLSFGEFGPGNNLGLLASKSSPTAIRGQFYGVAAAIGKVGAFVGTWAFPAMTTAFSKRGVYAGATGPFWVGSGLAIFSALITYFFIKPLDHDGMAAEEVAFREYLEANGFDTSLMGNGEEPLETDSVPAIDEKEEKVSVGCGPESLHVTFNIQFMRRHHAVIIISLFTTSYGFFYFLSRTRHETVVKYSSAAPKGWHIFEPPASLIARPFVAERTLSQTLPCIDSWVAHGVVCDHTSQEGAGVDILWTWVNSSEPLLAATRQRSVETGLAKHRDGPVYGSKKGDFLGARESHFRSHGELRHSMRSVLTSLDRGSVRNLHLLTADIPSDIAGLRLGSTPDWLDLSAGVRVVHHSDVFRVPEPSLGIWGKERMARAWRDEHVPSFNSLAIESQFGNMPNLGKTLFYLNDDCFLLKPISLADFETALYGPVFRIHFGLKVESHDPSKRWKGGDKEGEWPALEYNQRFGARPRRYLHHIGKTVSVPVMREVGAIWADELAETAQSRFRGHGLQVNMLYLTTWYTIEKHRESLLFSLIILRADANRDGVFSRLEWSNFIATLQPNGLVPVRSRRNISRTPRETSYDWLSSDGYPLLPSGTCTIDIAQCFPSSLSPLKIFQRIAFEIPMCGDCVIAQMVDVRKLNAFLPPNSLGDGLSTFSPIMAKSWQHLRPPKDVGRAFAVENIHRYSYALGTSPFEFISISNHKDANKLPLQNSSTAFLAVNDDVVAPFYLEQVDQRMQAWFAARWGAVRGWWEKAGV</sequence>
<dbReference type="InterPro" id="IPR011701">
    <property type="entry name" value="MFS"/>
</dbReference>
<dbReference type="GO" id="GO:0005886">
    <property type="term" value="C:plasma membrane"/>
    <property type="evidence" value="ECO:0007669"/>
    <property type="project" value="TreeGrafter"/>
</dbReference>
<dbReference type="Pfam" id="PF07690">
    <property type="entry name" value="MFS_1"/>
    <property type="match status" value="1"/>
</dbReference>
<evidence type="ECO:0000259" key="7">
    <source>
        <dbReference type="PROSITE" id="PS50850"/>
    </source>
</evidence>
<evidence type="ECO:0000256" key="1">
    <source>
        <dbReference type="ARBA" id="ARBA00004141"/>
    </source>
</evidence>
<dbReference type="FunFam" id="1.20.1250.20:FF:000140">
    <property type="entry name" value="Putative MFS phospholipid transporter"/>
    <property type="match status" value="1"/>
</dbReference>
<feature type="transmembrane region" description="Helical" evidence="6">
    <location>
        <begin position="189"/>
        <end position="210"/>
    </location>
</feature>
<protein>
    <recommendedName>
        <fullName evidence="7">Major facilitator superfamily (MFS) profile domain-containing protein</fullName>
    </recommendedName>
</protein>
<feature type="transmembrane region" description="Helical" evidence="6">
    <location>
        <begin position="87"/>
        <end position="106"/>
    </location>
</feature>
<dbReference type="Proteomes" id="UP001295794">
    <property type="component" value="Unassembled WGS sequence"/>
</dbReference>
<dbReference type="PANTHER" id="PTHR23508:SF10">
    <property type="entry name" value="CARBOXYLIC ACID TRANSPORTER PROTEIN HOMOLOG"/>
    <property type="match status" value="1"/>
</dbReference>
<feature type="transmembrane region" description="Helical" evidence="6">
    <location>
        <begin position="280"/>
        <end position="301"/>
    </location>
</feature>
<dbReference type="SUPFAM" id="SSF103473">
    <property type="entry name" value="MFS general substrate transporter"/>
    <property type="match status" value="1"/>
</dbReference>
<evidence type="ECO:0000256" key="2">
    <source>
        <dbReference type="ARBA" id="ARBA00022448"/>
    </source>
</evidence>
<evidence type="ECO:0000313" key="8">
    <source>
        <dbReference type="EMBL" id="CAK5263033.1"/>
    </source>
</evidence>
<feature type="transmembrane region" description="Helical" evidence="6">
    <location>
        <begin position="504"/>
        <end position="521"/>
    </location>
</feature>
<accession>A0AAD2JUR9</accession>
<dbReference type="AlphaFoldDB" id="A0AAD2JUR9"/>
<feature type="transmembrane region" description="Helical" evidence="6">
    <location>
        <begin position="241"/>
        <end position="260"/>
    </location>
</feature>
<evidence type="ECO:0000256" key="5">
    <source>
        <dbReference type="ARBA" id="ARBA00023136"/>
    </source>
</evidence>
<evidence type="ECO:0000256" key="6">
    <source>
        <dbReference type="SAM" id="Phobius"/>
    </source>
</evidence>
<dbReference type="PANTHER" id="PTHR23508">
    <property type="entry name" value="CARBOXYLIC ACID TRANSPORTER PROTEIN HOMOLOG"/>
    <property type="match status" value="1"/>
</dbReference>
<keyword evidence="5 6" id="KW-0472">Membrane</keyword>
<keyword evidence="9" id="KW-1185">Reference proteome</keyword>
<dbReference type="InterPro" id="IPR020846">
    <property type="entry name" value="MFS_dom"/>
</dbReference>
<feature type="domain" description="Major facilitator superfamily (MFS) profile" evidence="7">
    <location>
        <begin position="16"/>
        <end position="434"/>
    </location>
</feature>
<comment type="caution">
    <text evidence="8">The sequence shown here is derived from an EMBL/GenBank/DDBJ whole genome shotgun (WGS) entry which is preliminary data.</text>
</comment>
<feature type="transmembrane region" description="Helical" evidence="6">
    <location>
        <begin position="308"/>
        <end position="328"/>
    </location>
</feature>
<feature type="transmembrane region" description="Helical" evidence="6">
    <location>
        <begin position="54"/>
        <end position="75"/>
    </location>
</feature>
<dbReference type="EMBL" id="CAVNYO010000031">
    <property type="protein sequence ID" value="CAK5263033.1"/>
    <property type="molecule type" value="Genomic_DNA"/>
</dbReference>
<keyword evidence="4 6" id="KW-1133">Transmembrane helix</keyword>
<dbReference type="PROSITE" id="PS50850">
    <property type="entry name" value="MFS"/>
    <property type="match status" value="1"/>
</dbReference>
<dbReference type="InterPro" id="IPR036259">
    <property type="entry name" value="MFS_trans_sf"/>
</dbReference>
<dbReference type="GO" id="GO:0046943">
    <property type="term" value="F:carboxylic acid transmembrane transporter activity"/>
    <property type="evidence" value="ECO:0007669"/>
    <property type="project" value="TreeGrafter"/>
</dbReference>
<keyword evidence="3 6" id="KW-0812">Transmembrane</keyword>
<dbReference type="Pfam" id="PF17102">
    <property type="entry name" value="Stealth_CR3"/>
    <property type="match status" value="1"/>
</dbReference>
<keyword evidence="2" id="KW-0813">Transport</keyword>
<gene>
    <name evidence="8" type="ORF">MYCIT1_LOCUS2208</name>
</gene>
<comment type="subcellular location">
    <subcellularLocation>
        <location evidence="1">Membrane</location>
        <topology evidence="1">Multi-pass membrane protein</topology>
    </subcellularLocation>
</comment>
<dbReference type="InterPro" id="IPR031357">
    <property type="entry name" value="Stealth_CR3"/>
</dbReference>
<feature type="transmembrane region" description="Helical" evidence="6">
    <location>
        <begin position="334"/>
        <end position="352"/>
    </location>
</feature>
<feature type="transmembrane region" description="Helical" evidence="6">
    <location>
        <begin position="155"/>
        <end position="183"/>
    </location>
</feature>
<proteinExistence type="predicted"/>
<reference evidence="8" key="1">
    <citation type="submission" date="2023-11" db="EMBL/GenBank/DDBJ databases">
        <authorList>
            <person name="De Vega J J."/>
            <person name="De Vega J J."/>
        </authorList>
    </citation>
    <scope>NUCLEOTIDE SEQUENCE</scope>
</reference>
<feature type="transmembrane region" description="Helical" evidence="6">
    <location>
        <begin position="112"/>
        <end position="134"/>
    </location>
</feature>
<feature type="transmembrane region" description="Helical" evidence="6">
    <location>
        <begin position="412"/>
        <end position="430"/>
    </location>
</feature>
<evidence type="ECO:0000313" key="9">
    <source>
        <dbReference type="Proteomes" id="UP001295794"/>
    </source>
</evidence>
<name>A0AAD2JUR9_9AGAR</name>
<evidence type="ECO:0000256" key="4">
    <source>
        <dbReference type="ARBA" id="ARBA00022989"/>
    </source>
</evidence>
<organism evidence="8 9">
    <name type="scientific">Mycena citricolor</name>
    <dbReference type="NCBI Taxonomy" id="2018698"/>
    <lineage>
        <taxon>Eukaryota</taxon>
        <taxon>Fungi</taxon>
        <taxon>Dikarya</taxon>
        <taxon>Basidiomycota</taxon>
        <taxon>Agaricomycotina</taxon>
        <taxon>Agaricomycetes</taxon>
        <taxon>Agaricomycetidae</taxon>
        <taxon>Agaricales</taxon>
        <taxon>Marasmiineae</taxon>
        <taxon>Mycenaceae</taxon>
        <taxon>Mycena</taxon>
    </lineage>
</organism>
<feature type="transmembrane region" description="Helical" evidence="6">
    <location>
        <begin position="373"/>
        <end position="392"/>
    </location>
</feature>
<dbReference type="Gene3D" id="1.20.1250.20">
    <property type="entry name" value="MFS general substrate transporter like domains"/>
    <property type="match status" value="1"/>
</dbReference>
<evidence type="ECO:0000256" key="3">
    <source>
        <dbReference type="ARBA" id="ARBA00022692"/>
    </source>
</evidence>